<dbReference type="EMBL" id="AKFT01000013">
    <property type="protein sequence ID" value="EJF47417.1"/>
    <property type="molecule type" value="Genomic_DNA"/>
</dbReference>
<evidence type="ECO:0000256" key="3">
    <source>
        <dbReference type="ARBA" id="ARBA00022839"/>
    </source>
</evidence>
<keyword evidence="2" id="KW-0378">Hydrolase</keyword>
<evidence type="ECO:0000256" key="1">
    <source>
        <dbReference type="ARBA" id="ARBA00022722"/>
    </source>
</evidence>
<keyword evidence="3 6" id="KW-0269">Exonuclease</keyword>
<evidence type="ECO:0000313" key="7">
    <source>
        <dbReference type="Proteomes" id="UP000002941"/>
    </source>
</evidence>
<sequence>MIDAGAWLAHLVASPGEDLGGGASAGPMGPIRCRPMPFYHRPGRTLRPLAPAPATMTPDTATPDTATPDTATPATVSGPMSTAEVGYAVIDLETTGLSPAADSIIEVGIVLLDPDGATQRSWSTLVDPGASVDVGPTFIHGLVAEDLIGAPALPEIADLLVRDLAGRAVVAHNARFDVGFLTQALGALGRLNRGARIPRVCTMELARSYITTPSRRLVTCCESAGVRIGSHHCALDDAHACAGLLRHYMSVGHERGDDPVAWSRSLESAAAFTAWTWDEAAARTQEDRLTPRAGDGVPRQPRELRRPSA</sequence>
<name>J0NRG5_9ACTO</name>
<evidence type="ECO:0000256" key="4">
    <source>
        <dbReference type="SAM" id="MobiDB-lite"/>
    </source>
</evidence>
<evidence type="ECO:0000313" key="6">
    <source>
        <dbReference type="EMBL" id="EJF47417.1"/>
    </source>
</evidence>
<dbReference type="GO" id="GO:0008408">
    <property type="term" value="F:3'-5' exonuclease activity"/>
    <property type="evidence" value="ECO:0007669"/>
    <property type="project" value="TreeGrafter"/>
</dbReference>
<feature type="compositionally biased region" description="Basic and acidic residues" evidence="4">
    <location>
        <begin position="300"/>
        <end position="309"/>
    </location>
</feature>
<dbReference type="CDD" id="cd06127">
    <property type="entry name" value="DEDDh"/>
    <property type="match status" value="1"/>
</dbReference>
<protein>
    <submittedName>
        <fullName evidence="6">Exonuclease</fullName>
    </submittedName>
</protein>
<dbReference type="PANTHER" id="PTHR30231">
    <property type="entry name" value="DNA POLYMERASE III SUBUNIT EPSILON"/>
    <property type="match status" value="1"/>
</dbReference>
<dbReference type="SMART" id="SM00479">
    <property type="entry name" value="EXOIII"/>
    <property type="match status" value="1"/>
</dbReference>
<dbReference type="Proteomes" id="UP000002941">
    <property type="component" value="Unassembled WGS sequence"/>
</dbReference>
<dbReference type="eggNOG" id="COG0847">
    <property type="taxonomic scope" value="Bacteria"/>
</dbReference>
<dbReference type="InterPro" id="IPR013520">
    <property type="entry name" value="Ribonucl_H"/>
</dbReference>
<evidence type="ECO:0000256" key="2">
    <source>
        <dbReference type="ARBA" id="ARBA00022801"/>
    </source>
</evidence>
<dbReference type="InterPro" id="IPR036397">
    <property type="entry name" value="RNaseH_sf"/>
</dbReference>
<reference evidence="6 7" key="1">
    <citation type="submission" date="2012-05" db="EMBL/GenBank/DDBJ databases">
        <authorList>
            <person name="Harkins D.M."/>
            <person name="Madupu R."/>
            <person name="Durkin A.S."/>
            <person name="Torralba M."/>
            <person name="Methe B."/>
            <person name="Sutton G.G."/>
            <person name="Nelson K.E."/>
        </authorList>
    </citation>
    <scope>NUCLEOTIDE SEQUENCE [LARGE SCALE GENOMIC DNA]</scope>
    <source>
        <strain evidence="6 7">F0489</strain>
    </source>
</reference>
<dbReference type="PANTHER" id="PTHR30231:SF4">
    <property type="entry name" value="PROTEIN NEN2"/>
    <property type="match status" value="1"/>
</dbReference>
<dbReference type="AlphaFoldDB" id="J0NRG5"/>
<organism evidence="6 7">
    <name type="scientific">Actinomyces massiliensis F0489</name>
    <dbReference type="NCBI Taxonomy" id="1125718"/>
    <lineage>
        <taxon>Bacteria</taxon>
        <taxon>Bacillati</taxon>
        <taxon>Actinomycetota</taxon>
        <taxon>Actinomycetes</taxon>
        <taxon>Actinomycetales</taxon>
        <taxon>Actinomycetaceae</taxon>
        <taxon>Actinomyces</taxon>
    </lineage>
</organism>
<keyword evidence="1" id="KW-0540">Nuclease</keyword>
<dbReference type="FunFam" id="3.30.420.10:FF:000045">
    <property type="entry name" value="3'-5' exonuclease DinG"/>
    <property type="match status" value="1"/>
</dbReference>
<dbReference type="GO" id="GO:0005829">
    <property type="term" value="C:cytosol"/>
    <property type="evidence" value="ECO:0007669"/>
    <property type="project" value="TreeGrafter"/>
</dbReference>
<dbReference type="GO" id="GO:0003676">
    <property type="term" value="F:nucleic acid binding"/>
    <property type="evidence" value="ECO:0007669"/>
    <property type="project" value="InterPro"/>
</dbReference>
<dbReference type="Pfam" id="PF00929">
    <property type="entry name" value="RNase_T"/>
    <property type="match status" value="1"/>
</dbReference>
<gene>
    <name evidence="6" type="ORF">HMPREF1318_1548</name>
</gene>
<comment type="caution">
    <text evidence="6">The sequence shown here is derived from an EMBL/GenBank/DDBJ whole genome shotgun (WGS) entry which is preliminary data.</text>
</comment>
<accession>J0NRG5</accession>
<feature type="compositionally biased region" description="Low complexity" evidence="4">
    <location>
        <begin position="52"/>
        <end position="75"/>
    </location>
</feature>
<feature type="region of interest" description="Disordered" evidence="4">
    <location>
        <begin position="47"/>
        <end position="78"/>
    </location>
</feature>
<dbReference type="Gene3D" id="3.30.420.10">
    <property type="entry name" value="Ribonuclease H-like superfamily/Ribonuclease H"/>
    <property type="match status" value="1"/>
</dbReference>
<evidence type="ECO:0000259" key="5">
    <source>
        <dbReference type="SMART" id="SM00479"/>
    </source>
</evidence>
<keyword evidence="7" id="KW-1185">Reference proteome</keyword>
<dbReference type="InterPro" id="IPR012337">
    <property type="entry name" value="RNaseH-like_sf"/>
</dbReference>
<dbReference type="PATRIC" id="fig|1125718.3.peg.267"/>
<feature type="region of interest" description="Disordered" evidence="4">
    <location>
        <begin position="283"/>
        <end position="309"/>
    </location>
</feature>
<feature type="domain" description="Exonuclease" evidence="5">
    <location>
        <begin position="86"/>
        <end position="254"/>
    </location>
</feature>
<dbReference type="SUPFAM" id="SSF53098">
    <property type="entry name" value="Ribonuclease H-like"/>
    <property type="match status" value="1"/>
</dbReference>
<proteinExistence type="predicted"/>